<protein>
    <submittedName>
        <fullName evidence="3">BHLH domain-containing protein</fullName>
    </submittedName>
</protein>
<dbReference type="Gene3D" id="4.10.280.10">
    <property type="entry name" value="Helix-loop-helix DNA-binding domain"/>
    <property type="match status" value="1"/>
</dbReference>
<feature type="compositionally biased region" description="Polar residues" evidence="1">
    <location>
        <begin position="1"/>
        <end position="17"/>
    </location>
</feature>
<evidence type="ECO:0000313" key="3">
    <source>
        <dbReference type="WBParaSite" id="ACRNAN_scaffold1904.g19565.t1"/>
    </source>
</evidence>
<name>A0A914D4P2_9BILA</name>
<dbReference type="AlphaFoldDB" id="A0A914D4P2"/>
<dbReference type="GO" id="GO:0046983">
    <property type="term" value="F:protein dimerization activity"/>
    <property type="evidence" value="ECO:0007669"/>
    <property type="project" value="InterPro"/>
</dbReference>
<keyword evidence="2" id="KW-1185">Reference proteome</keyword>
<sequence>MASTASPSYCQIRNSRNTARKSSGRVRKSSKEKRERAKTLEKLRDMVGSDENCSQLEIMQHVIDYIWHLQQTLTEPEDMSSRLQTESEPVHQLVSQLTKALAAISTPSH</sequence>
<dbReference type="Proteomes" id="UP000887540">
    <property type="component" value="Unplaced"/>
</dbReference>
<evidence type="ECO:0000256" key="1">
    <source>
        <dbReference type="SAM" id="MobiDB-lite"/>
    </source>
</evidence>
<accession>A0A914D4P2</accession>
<dbReference type="WBParaSite" id="ACRNAN_scaffold1904.g19565.t1">
    <property type="protein sequence ID" value="ACRNAN_scaffold1904.g19565.t1"/>
    <property type="gene ID" value="ACRNAN_scaffold1904.g19565"/>
</dbReference>
<proteinExistence type="predicted"/>
<feature type="region of interest" description="Disordered" evidence="1">
    <location>
        <begin position="1"/>
        <end position="38"/>
    </location>
</feature>
<dbReference type="InterPro" id="IPR036638">
    <property type="entry name" value="HLH_DNA-bd_sf"/>
</dbReference>
<reference evidence="3" key="1">
    <citation type="submission" date="2022-11" db="UniProtKB">
        <authorList>
            <consortium name="WormBaseParasite"/>
        </authorList>
    </citation>
    <scope>IDENTIFICATION</scope>
</reference>
<organism evidence="2 3">
    <name type="scientific">Acrobeloides nanus</name>
    <dbReference type="NCBI Taxonomy" id="290746"/>
    <lineage>
        <taxon>Eukaryota</taxon>
        <taxon>Metazoa</taxon>
        <taxon>Ecdysozoa</taxon>
        <taxon>Nematoda</taxon>
        <taxon>Chromadorea</taxon>
        <taxon>Rhabditida</taxon>
        <taxon>Tylenchina</taxon>
        <taxon>Cephalobomorpha</taxon>
        <taxon>Cephaloboidea</taxon>
        <taxon>Cephalobidae</taxon>
        <taxon>Acrobeloides</taxon>
    </lineage>
</organism>
<dbReference type="SUPFAM" id="SSF47459">
    <property type="entry name" value="HLH, helix-loop-helix DNA-binding domain"/>
    <property type="match status" value="1"/>
</dbReference>
<feature type="compositionally biased region" description="Basic residues" evidence="1">
    <location>
        <begin position="18"/>
        <end position="31"/>
    </location>
</feature>
<evidence type="ECO:0000313" key="2">
    <source>
        <dbReference type="Proteomes" id="UP000887540"/>
    </source>
</evidence>